<organism evidence="1 2">
    <name type="scientific">Actinomycetospora corticicola</name>
    <dbReference type="NCBI Taxonomy" id="663602"/>
    <lineage>
        <taxon>Bacteria</taxon>
        <taxon>Bacillati</taxon>
        <taxon>Actinomycetota</taxon>
        <taxon>Actinomycetes</taxon>
        <taxon>Pseudonocardiales</taxon>
        <taxon>Pseudonocardiaceae</taxon>
        <taxon>Actinomycetospora</taxon>
    </lineage>
</organism>
<accession>A0A7Y9DTF5</accession>
<evidence type="ECO:0008006" key="3">
    <source>
        <dbReference type="Google" id="ProtNLM"/>
    </source>
</evidence>
<dbReference type="EMBL" id="JACCBN010000001">
    <property type="protein sequence ID" value="NYD34862.1"/>
    <property type="molecule type" value="Genomic_DNA"/>
</dbReference>
<evidence type="ECO:0000313" key="2">
    <source>
        <dbReference type="Proteomes" id="UP000535890"/>
    </source>
</evidence>
<evidence type="ECO:0000313" key="1">
    <source>
        <dbReference type="EMBL" id="NYD34862.1"/>
    </source>
</evidence>
<dbReference type="InterPro" id="IPR021491">
    <property type="entry name" value="DUF3145"/>
</dbReference>
<comment type="caution">
    <text evidence="1">The sequence shown here is derived from an EMBL/GenBank/DDBJ whole genome shotgun (WGS) entry which is preliminary data.</text>
</comment>
<dbReference type="AlphaFoldDB" id="A0A7Y9DTF5"/>
<dbReference type="Pfam" id="PF11343">
    <property type="entry name" value="DUF3145"/>
    <property type="match status" value="1"/>
</dbReference>
<dbReference type="RefSeq" id="WP_179792775.1">
    <property type="nucleotide sequence ID" value="NZ_BAABHP010000003.1"/>
</dbReference>
<protein>
    <recommendedName>
        <fullName evidence="3">DUF3145 domain-containing protein</fullName>
    </recommendedName>
</protein>
<reference evidence="1 2" key="1">
    <citation type="submission" date="2020-07" db="EMBL/GenBank/DDBJ databases">
        <title>Sequencing the genomes of 1000 actinobacteria strains.</title>
        <authorList>
            <person name="Klenk H.-P."/>
        </authorList>
    </citation>
    <scope>NUCLEOTIDE SEQUENCE [LARGE SCALE GENOMIC DNA]</scope>
    <source>
        <strain evidence="1 2">DSM 45772</strain>
    </source>
</reference>
<keyword evidence="2" id="KW-1185">Reference proteome</keyword>
<name>A0A7Y9DTF5_9PSEU</name>
<sequence>MSTRGVVYVHSSPPAVNPHVEWAISGVLDARVQLDWSKQEAAPGQMRAECSWTGPVGTAARLVSALRAWGMLRFEVTEDPSPGTDGERYSHVPGLGLWHGRTSANGDVVIGEDQLRSAMAAARRTGPDALHHRLDELLGRRWDDALEPYRFAGEGAAVGWLHQVG</sequence>
<dbReference type="Proteomes" id="UP000535890">
    <property type="component" value="Unassembled WGS sequence"/>
</dbReference>
<proteinExistence type="predicted"/>
<gene>
    <name evidence="1" type="ORF">BJ983_000964</name>
</gene>